<gene>
    <name evidence="18" type="primary">rfaE</name>
    <name evidence="15" type="synonym">hldE</name>
    <name evidence="18" type="ORF">NSCAC_0170</name>
</gene>
<reference evidence="18 19" key="1">
    <citation type="submission" date="2020-03" db="EMBL/GenBank/DDBJ databases">
        <authorList>
            <person name="Picone N."/>
        </authorList>
    </citation>
    <scope>NUCLEOTIDE SEQUENCE [LARGE SCALE GENOMIC DNA]</scope>
    <source>
        <strain evidence="18">NSCAC1</strain>
    </source>
</reference>
<dbReference type="RefSeq" id="WP_197744563.1">
    <property type="nucleotide sequence ID" value="NZ_LR778175.1"/>
</dbReference>
<dbReference type="InterPro" id="IPR011914">
    <property type="entry name" value="RfaE_dom_II"/>
</dbReference>
<dbReference type="PANTHER" id="PTHR46969:SF1">
    <property type="entry name" value="BIFUNCTIONAL PROTEIN HLDE"/>
    <property type="match status" value="1"/>
</dbReference>
<keyword evidence="19" id="KW-1185">Reference proteome</keyword>
<evidence type="ECO:0000256" key="15">
    <source>
        <dbReference type="HAMAP-Rule" id="MF_01603"/>
    </source>
</evidence>
<dbReference type="HAMAP" id="MF_01603">
    <property type="entry name" value="HldE"/>
    <property type="match status" value="1"/>
</dbReference>
<dbReference type="GO" id="GO:0016773">
    <property type="term" value="F:phosphotransferase activity, alcohol group as acceptor"/>
    <property type="evidence" value="ECO:0007669"/>
    <property type="project" value="InterPro"/>
</dbReference>
<dbReference type="InterPro" id="IPR014729">
    <property type="entry name" value="Rossmann-like_a/b/a_fold"/>
</dbReference>
<keyword evidence="5 15" id="KW-0548">Nucleotidyltransferase</keyword>
<dbReference type="CDD" id="cd01172">
    <property type="entry name" value="RfaE_like"/>
    <property type="match status" value="1"/>
</dbReference>
<evidence type="ECO:0000256" key="12">
    <source>
        <dbReference type="ARBA" id="ARBA00052873"/>
    </source>
</evidence>
<evidence type="ECO:0000256" key="13">
    <source>
        <dbReference type="ARBA" id="ARBA00060955"/>
    </source>
</evidence>
<dbReference type="NCBIfam" id="TIGR02198">
    <property type="entry name" value="rfaE_dom_I"/>
    <property type="match status" value="1"/>
</dbReference>
<feature type="binding site" evidence="15">
    <location>
        <begin position="198"/>
        <end position="201"/>
    </location>
    <ligand>
        <name>ATP</name>
        <dbReference type="ChEBI" id="CHEBI:30616"/>
    </ligand>
</feature>
<keyword evidence="7 15" id="KW-0418">Kinase</keyword>
<comment type="similarity">
    <text evidence="14 15">In the C-terminal section; belongs to the cytidylyltransferase family.</text>
</comment>
<feature type="active site" evidence="15">
    <location>
        <position position="267"/>
    </location>
</feature>
<comment type="subunit">
    <text evidence="3 15">Homodimer.</text>
</comment>
<dbReference type="KEGG" id="ntg:NSCAC_0170"/>
<organism evidence="18 19">
    <name type="scientific">Candidatus Nitrosacidococcus tergens</name>
    <dbReference type="NCBI Taxonomy" id="553981"/>
    <lineage>
        <taxon>Bacteria</taxon>
        <taxon>Pseudomonadati</taxon>
        <taxon>Pseudomonadota</taxon>
        <taxon>Gammaproteobacteria</taxon>
        <taxon>Chromatiales</taxon>
        <taxon>Chromatiaceae</taxon>
        <taxon>Candidatus Nitrosacidococcus</taxon>
    </lineage>
</organism>
<dbReference type="InterPro" id="IPR029056">
    <property type="entry name" value="Ribokinase-like"/>
</dbReference>
<evidence type="ECO:0000256" key="10">
    <source>
        <dbReference type="ARBA" id="ARBA00023277"/>
    </source>
</evidence>
<evidence type="ECO:0000259" key="16">
    <source>
        <dbReference type="Pfam" id="PF00294"/>
    </source>
</evidence>
<dbReference type="GO" id="GO:0033786">
    <property type="term" value="F:heptose-1-phosphate adenylyltransferase activity"/>
    <property type="evidence" value="ECO:0007669"/>
    <property type="project" value="UniProtKB-UniRule"/>
</dbReference>
<accession>A0A7G1Q844</accession>
<evidence type="ECO:0000256" key="2">
    <source>
        <dbReference type="ARBA" id="ARBA00003753"/>
    </source>
</evidence>
<dbReference type="GO" id="GO:0033785">
    <property type="term" value="F:heptose 7-phosphate kinase activity"/>
    <property type="evidence" value="ECO:0007669"/>
    <property type="project" value="UniProtKB-UniRule"/>
</dbReference>
<evidence type="ECO:0000256" key="14">
    <source>
        <dbReference type="ARBA" id="ARBA00061122"/>
    </source>
</evidence>
<dbReference type="SUPFAM" id="SSF52374">
    <property type="entry name" value="Nucleotidylyl transferase"/>
    <property type="match status" value="1"/>
</dbReference>
<sequence>MTIRLPDFTSTEILVIGDVMLDRYWYGNTNRISPEAPVPIVHIKNQEDRAGGAGNVALNIASLGTSTTTLLGLVGNDEESRLLKNLLTQQGICCYLESIPNRPTIAKLRIISHYQQLIRLDFEENFDHYHEGLLFARYQSILQSTPPNIIIFSDYGKKTIAHPNKFISLARNTGIPILIDPKGKDFSSYRDANIITPNLLEFEAIVGPCTTNEVLIERGEQLREKLGLEALLITRGEQGMTLVQKNTAPFHLPTQAREVFDVTGAGDTVISILAASLAAGCNYQEATRLANIAAGIVVGKLGTASVTPHELQIALQASTNTDRGVFTQDKLYQLVQDAKSKGERIVMTNGCFDILHPGHVHYLAQAKKLGDRLVVAVNDDDSVKRLKGESRPINTLISRMTMISALQDVDWVVPFSEDTPATLISRLCPDILVKGGDYTPDQVAGADIVLAHGGEVVILDYLEGYSTTQMINTIKS</sequence>
<proteinExistence type="inferred from homology"/>
<evidence type="ECO:0000256" key="11">
    <source>
        <dbReference type="ARBA" id="ARBA00047428"/>
    </source>
</evidence>
<evidence type="ECO:0000256" key="9">
    <source>
        <dbReference type="ARBA" id="ARBA00023268"/>
    </source>
</evidence>
<keyword evidence="8 15" id="KW-0067">ATP-binding</keyword>
<keyword evidence="6 15" id="KW-0547">Nucleotide-binding</keyword>
<evidence type="ECO:0000256" key="8">
    <source>
        <dbReference type="ARBA" id="ARBA00022840"/>
    </source>
</evidence>
<dbReference type="FunFam" id="3.40.50.620:FF:000028">
    <property type="entry name" value="Bifunctional protein HldE"/>
    <property type="match status" value="1"/>
</dbReference>
<dbReference type="Pfam" id="PF01467">
    <property type="entry name" value="CTP_transf_like"/>
    <property type="match status" value="1"/>
</dbReference>
<dbReference type="PANTHER" id="PTHR46969">
    <property type="entry name" value="BIFUNCTIONAL PROTEIN HLDE"/>
    <property type="match status" value="1"/>
</dbReference>
<comment type="catalytic activity">
    <reaction evidence="11 15">
        <text>D-glycero-beta-D-manno-heptose 1-phosphate + ATP + H(+) = ADP-D-glycero-beta-D-manno-heptose + diphosphate</text>
        <dbReference type="Rhea" id="RHEA:27465"/>
        <dbReference type="ChEBI" id="CHEBI:15378"/>
        <dbReference type="ChEBI" id="CHEBI:30616"/>
        <dbReference type="ChEBI" id="CHEBI:33019"/>
        <dbReference type="ChEBI" id="CHEBI:59967"/>
        <dbReference type="ChEBI" id="CHEBI:61593"/>
        <dbReference type="EC" id="2.7.7.70"/>
    </reaction>
</comment>
<comment type="pathway">
    <text evidence="15">Nucleotide-sugar biosynthesis; ADP-L-glycero-beta-D-manno-heptose biosynthesis; ADP-L-glycero-beta-D-manno-heptose from D-glycero-beta-D-manno-heptose 7-phosphate: step 1/4.</text>
</comment>
<feature type="region of interest" description="Ribokinase" evidence="15">
    <location>
        <begin position="1"/>
        <end position="319"/>
    </location>
</feature>
<dbReference type="EMBL" id="LR778175">
    <property type="protein sequence ID" value="CAB1274441.1"/>
    <property type="molecule type" value="Genomic_DNA"/>
</dbReference>
<dbReference type="InterPro" id="IPR004821">
    <property type="entry name" value="Cyt_trans-like"/>
</dbReference>
<dbReference type="FunFam" id="3.40.1190.20:FF:000002">
    <property type="entry name" value="Bifunctional protein HldE"/>
    <property type="match status" value="1"/>
</dbReference>
<comment type="pathway">
    <text evidence="15">Nucleotide-sugar biosynthesis; ADP-L-glycero-beta-D-manno-heptose biosynthesis; ADP-L-glycero-beta-D-manno-heptose from D-glycero-beta-D-manno-heptose 7-phosphate: step 3/4.</text>
</comment>
<evidence type="ECO:0000256" key="4">
    <source>
        <dbReference type="ARBA" id="ARBA00022679"/>
    </source>
</evidence>
<dbReference type="Proteomes" id="UP000516072">
    <property type="component" value="Chromosome"/>
</dbReference>
<evidence type="ECO:0000259" key="17">
    <source>
        <dbReference type="Pfam" id="PF01467"/>
    </source>
</evidence>
<dbReference type="GO" id="GO:0097171">
    <property type="term" value="P:ADP-L-glycero-beta-D-manno-heptose biosynthetic process"/>
    <property type="evidence" value="ECO:0007669"/>
    <property type="project" value="UniProtKB-UniPathway"/>
</dbReference>
<dbReference type="NCBIfam" id="NF008454">
    <property type="entry name" value="PRK11316.1"/>
    <property type="match status" value="1"/>
</dbReference>
<evidence type="ECO:0000256" key="7">
    <source>
        <dbReference type="ARBA" id="ARBA00022777"/>
    </source>
</evidence>
<evidence type="ECO:0000256" key="3">
    <source>
        <dbReference type="ARBA" id="ARBA00011738"/>
    </source>
</evidence>
<name>A0A7G1Q844_9GAMM</name>
<evidence type="ECO:0000256" key="1">
    <source>
        <dbReference type="ARBA" id="ARBA00002319"/>
    </source>
</evidence>
<evidence type="ECO:0000256" key="5">
    <source>
        <dbReference type="ARBA" id="ARBA00022695"/>
    </source>
</evidence>
<dbReference type="Gene3D" id="3.40.1190.20">
    <property type="match status" value="1"/>
</dbReference>
<evidence type="ECO:0000256" key="6">
    <source>
        <dbReference type="ARBA" id="ARBA00022741"/>
    </source>
</evidence>
<dbReference type="NCBIfam" id="TIGR00125">
    <property type="entry name" value="cyt_tran_rel"/>
    <property type="match status" value="1"/>
</dbReference>
<dbReference type="InterPro" id="IPR011611">
    <property type="entry name" value="PfkB_dom"/>
</dbReference>
<dbReference type="NCBIfam" id="TIGR02199">
    <property type="entry name" value="rfaE_dom_II"/>
    <property type="match status" value="1"/>
</dbReference>
<dbReference type="InterPro" id="IPR011913">
    <property type="entry name" value="RfaE_dom_I"/>
</dbReference>
<evidence type="ECO:0000313" key="18">
    <source>
        <dbReference type="EMBL" id="CAB1274441.1"/>
    </source>
</evidence>
<dbReference type="EC" id="2.7.1.167" evidence="15"/>
<comment type="catalytic activity">
    <reaction evidence="12 15">
        <text>D-glycero-beta-D-manno-heptose 7-phosphate + ATP = D-glycero-beta-D-manno-heptose 1,7-bisphosphate + ADP + H(+)</text>
        <dbReference type="Rhea" id="RHEA:27473"/>
        <dbReference type="ChEBI" id="CHEBI:15378"/>
        <dbReference type="ChEBI" id="CHEBI:30616"/>
        <dbReference type="ChEBI" id="CHEBI:60204"/>
        <dbReference type="ChEBI" id="CHEBI:60208"/>
        <dbReference type="ChEBI" id="CHEBI:456216"/>
        <dbReference type="EC" id="2.7.1.167"/>
    </reaction>
</comment>
<protein>
    <recommendedName>
        <fullName evidence="15">Bifunctional protein HldE</fullName>
    </recommendedName>
    <domain>
        <recommendedName>
            <fullName evidence="15">D-beta-D-heptose 7-phosphate kinase</fullName>
            <ecNumber evidence="15">2.7.1.167</ecNumber>
        </recommendedName>
        <alternativeName>
            <fullName evidence="15">D-beta-D-heptose 7-phosphotransferase</fullName>
        </alternativeName>
        <alternativeName>
            <fullName evidence="15">D-glycero-beta-D-manno-heptose-7-phosphate kinase</fullName>
        </alternativeName>
    </domain>
    <domain>
        <recommendedName>
            <fullName evidence="15">D-beta-D-heptose 1-phosphate adenylyltransferase</fullName>
            <ecNumber evidence="15">2.7.7.70</ecNumber>
        </recommendedName>
        <alternativeName>
            <fullName evidence="15">D-glycero-beta-D-manno-heptose 1-phosphate adenylyltransferase</fullName>
        </alternativeName>
    </domain>
</protein>
<dbReference type="Pfam" id="PF00294">
    <property type="entry name" value="PfkB"/>
    <property type="match status" value="1"/>
</dbReference>
<evidence type="ECO:0000313" key="19">
    <source>
        <dbReference type="Proteomes" id="UP000516072"/>
    </source>
</evidence>
<comment type="similarity">
    <text evidence="13 15">In the N-terminal section; belongs to the carbohydrate kinase PfkB family.</text>
</comment>
<feature type="domain" description="Carbohydrate kinase PfkB" evidence="16">
    <location>
        <begin position="11"/>
        <end position="308"/>
    </location>
</feature>
<dbReference type="InterPro" id="IPR023030">
    <property type="entry name" value="Bifunc_HldE"/>
</dbReference>
<feature type="domain" description="Cytidyltransferase-like" evidence="17">
    <location>
        <begin position="347"/>
        <end position="458"/>
    </location>
</feature>
<keyword evidence="4 15" id="KW-0808">Transferase</keyword>
<dbReference type="UniPathway" id="UPA00356">
    <property type="reaction ID" value="UER00437"/>
</dbReference>
<dbReference type="SUPFAM" id="SSF53613">
    <property type="entry name" value="Ribokinase-like"/>
    <property type="match status" value="1"/>
</dbReference>
<dbReference type="AlphaFoldDB" id="A0A7G1Q844"/>
<dbReference type="EC" id="2.7.7.70" evidence="15"/>
<comment type="function">
    <text evidence="1 15">Catalyzes the phosphorylation of D-glycero-D-manno-heptose 7-phosphate at the C-1 position to selectively form D-glycero-beta-D-manno-heptose-1,7-bisphosphate.</text>
</comment>
<comment type="function">
    <text evidence="2 15">Catalyzes the ADP transfer from ATP to D-glycero-beta-D-manno-heptose 1-phosphate, yielding ADP-D-glycero-beta-D-manno-heptose.</text>
</comment>
<dbReference type="GO" id="GO:0005829">
    <property type="term" value="C:cytosol"/>
    <property type="evidence" value="ECO:0007669"/>
    <property type="project" value="TreeGrafter"/>
</dbReference>
<feature type="region of interest" description="Cytidylyltransferase" evidence="15">
    <location>
        <begin position="347"/>
        <end position="476"/>
    </location>
</feature>
<dbReference type="Gene3D" id="3.40.50.620">
    <property type="entry name" value="HUPs"/>
    <property type="match status" value="1"/>
</dbReference>
<dbReference type="GO" id="GO:0005524">
    <property type="term" value="F:ATP binding"/>
    <property type="evidence" value="ECO:0007669"/>
    <property type="project" value="UniProtKB-UniRule"/>
</dbReference>
<keyword evidence="10 15" id="KW-0119">Carbohydrate metabolism</keyword>
<keyword evidence="9 15" id="KW-0511">Multifunctional enzyme</keyword>